<feature type="transmembrane region" description="Helical" evidence="10">
    <location>
        <begin position="390"/>
        <end position="416"/>
    </location>
</feature>
<protein>
    <recommendedName>
        <fullName evidence="10">CDP-diacylglycerol--serine O-phosphatidyltransferase</fullName>
        <ecNumber evidence="10">2.7.8.8</ecNumber>
    </recommendedName>
    <alternativeName>
        <fullName evidence="10">Phosphatidylserine synthase</fullName>
    </alternativeName>
</protein>
<feature type="transmembrane region" description="Helical" evidence="10">
    <location>
        <begin position="422"/>
        <end position="444"/>
    </location>
</feature>
<keyword evidence="12" id="KW-1185">Reference proteome</keyword>
<dbReference type="InterPro" id="IPR004277">
    <property type="entry name" value="PSS"/>
</dbReference>
<evidence type="ECO:0000256" key="4">
    <source>
        <dbReference type="ARBA" id="ARBA00022692"/>
    </source>
</evidence>
<dbReference type="GO" id="GO:0106245">
    <property type="term" value="F:L-serine-phosphatidylethanolamine phosphatidyltransferase activity"/>
    <property type="evidence" value="ECO:0007669"/>
    <property type="project" value="InterPro"/>
</dbReference>
<comment type="similarity">
    <text evidence="10">Belongs to the CDP-alcohol phosphatidyltransferase class-I family.</text>
</comment>
<accession>A0A8X7ZE37</accession>
<comment type="caution">
    <text evidence="11">The sequence shown here is derived from an EMBL/GenBank/DDBJ whole genome shotgun (WGS) entry which is preliminary data.</text>
</comment>
<dbReference type="OrthoDB" id="10265393at2759"/>
<proteinExistence type="inferred from homology"/>
<dbReference type="Pfam" id="PF03034">
    <property type="entry name" value="PSS"/>
    <property type="match status" value="2"/>
</dbReference>
<feature type="transmembrane region" description="Helical" evidence="10">
    <location>
        <begin position="198"/>
        <end position="216"/>
    </location>
</feature>
<keyword evidence="8 10" id="KW-0472">Membrane</keyword>
<dbReference type="GO" id="GO:0003882">
    <property type="term" value="F:CDP-diacylglycerol-serine O-phosphatidyltransferase activity"/>
    <property type="evidence" value="ECO:0007669"/>
    <property type="project" value="UniProtKB-UniRule"/>
</dbReference>
<dbReference type="AlphaFoldDB" id="A0A8X7ZE37"/>
<sequence>MELNGLKKARRTDHLNQTNGDLALASVGAVDPWTAWAYKPRTISLLLIGACFLIWASGALDPEISTSGDVVTSVKRGVWAMIAVFLGYCLLQAPSTILIRPHPAIWRLVHGLAIVYLVALTFLLFQKRDDARQFMKFLHPDLGVELPERSYGADCRFYVPENPTSRFKNVWDTLFDEFVLAHIFGWWGKAILIRNQPLLWVLSIGFELMEFTFRHMLPNFNECWWDSIVLDILICNWFGIWAGMHTVRYFDGKTYEWVGISRQPNIMGRVCFEISLLCCSFSGSVSSINTLLLASSSTMAISGMPFGLRTIYPSLKFFTLFIYAGAKEFFRDNIENVAHELNTFFLKFCLWVPPRNPMIVYRLILWWLIAIPTTREYNSYLQDRKPVKKVGAFCWLSLAICIVELLICIKFGHGLYPKPMPVWLVIFWTSVGVGLVIFLILWSWKSLGRKRR</sequence>
<keyword evidence="4 10" id="KW-0812">Transmembrane</keyword>
<keyword evidence="10" id="KW-0444">Lipid biosynthesis</keyword>
<dbReference type="GO" id="GO:0006659">
    <property type="term" value="P:phosphatidylserine biosynthetic process"/>
    <property type="evidence" value="ECO:0007669"/>
    <property type="project" value="UniProtKB-UniRule"/>
</dbReference>
<gene>
    <name evidence="11" type="ORF">POTOM_029962</name>
</gene>
<reference evidence="11" key="1">
    <citation type="journal article" date="2020" name="bioRxiv">
        <title>Hybrid origin of Populus tomentosa Carr. identified through genome sequencing and phylogenomic analysis.</title>
        <authorList>
            <person name="An X."/>
            <person name="Gao K."/>
            <person name="Chen Z."/>
            <person name="Li J."/>
            <person name="Yang X."/>
            <person name="Yang X."/>
            <person name="Zhou J."/>
            <person name="Guo T."/>
            <person name="Zhao T."/>
            <person name="Huang S."/>
            <person name="Miao D."/>
            <person name="Khan W.U."/>
            <person name="Rao P."/>
            <person name="Ye M."/>
            <person name="Lei B."/>
            <person name="Liao W."/>
            <person name="Wang J."/>
            <person name="Ji L."/>
            <person name="Li Y."/>
            <person name="Guo B."/>
            <person name="Mustafa N.S."/>
            <person name="Li S."/>
            <person name="Yun Q."/>
            <person name="Keller S.R."/>
            <person name="Mao J."/>
            <person name="Zhang R."/>
            <person name="Strauss S.H."/>
        </authorList>
    </citation>
    <scope>NUCLEOTIDE SEQUENCE</scope>
    <source>
        <strain evidence="11">GM15</strain>
        <tissue evidence="11">Leaf</tissue>
    </source>
</reference>
<keyword evidence="7 10" id="KW-0443">Lipid metabolism</keyword>
<evidence type="ECO:0000256" key="5">
    <source>
        <dbReference type="ARBA" id="ARBA00022824"/>
    </source>
</evidence>
<feature type="transmembrane region" description="Helical" evidence="10">
    <location>
        <begin position="270"/>
        <end position="294"/>
    </location>
</feature>
<dbReference type="Proteomes" id="UP000886885">
    <property type="component" value="Chromosome 8A"/>
</dbReference>
<keyword evidence="6 10" id="KW-1133">Transmembrane helix</keyword>
<evidence type="ECO:0000256" key="10">
    <source>
        <dbReference type="RuleBase" id="RU368094"/>
    </source>
</evidence>
<comment type="subcellular location">
    <subcellularLocation>
        <location evidence="1 10">Endoplasmic reticulum membrane</location>
        <topology evidence="1 10">Multi-pass membrane protein</topology>
    </subcellularLocation>
</comment>
<evidence type="ECO:0000256" key="8">
    <source>
        <dbReference type="ARBA" id="ARBA00023136"/>
    </source>
</evidence>
<organism evidence="11 12">
    <name type="scientific">Populus tomentosa</name>
    <name type="common">Chinese white poplar</name>
    <dbReference type="NCBI Taxonomy" id="118781"/>
    <lineage>
        <taxon>Eukaryota</taxon>
        <taxon>Viridiplantae</taxon>
        <taxon>Streptophyta</taxon>
        <taxon>Embryophyta</taxon>
        <taxon>Tracheophyta</taxon>
        <taxon>Spermatophyta</taxon>
        <taxon>Magnoliopsida</taxon>
        <taxon>eudicotyledons</taxon>
        <taxon>Gunneridae</taxon>
        <taxon>Pentapetalae</taxon>
        <taxon>rosids</taxon>
        <taxon>fabids</taxon>
        <taxon>Malpighiales</taxon>
        <taxon>Salicaceae</taxon>
        <taxon>Saliceae</taxon>
        <taxon>Populus</taxon>
    </lineage>
</organism>
<evidence type="ECO:0000256" key="9">
    <source>
        <dbReference type="ARBA" id="ARBA00023264"/>
    </source>
</evidence>
<evidence type="ECO:0000256" key="3">
    <source>
        <dbReference type="ARBA" id="ARBA00022679"/>
    </source>
</evidence>
<evidence type="ECO:0000256" key="1">
    <source>
        <dbReference type="ARBA" id="ARBA00004477"/>
    </source>
</evidence>
<evidence type="ECO:0000256" key="7">
    <source>
        <dbReference type="ARBA" id="ARBA00023098"/>
    </source>
</evidence>
<dbReference type="EC" id="2.7.8.8" evidence="10"/>
<keyword evidence="10" id="KW-0594">Phospholipid biosynthesis</keyword>
<comment type="pathway">
    <text evidence="2">Lipid metabolism.</text>
</comment>
<keyword evidence="5 10" id="KW-0256">Endoplasmic reticulum</keyword>
<dbReference type="GO" id="GO:0005789">
    <property type="term" value="C:endoplasmic reticulum membrane"/>
    <property type="evidence" value="ECO:0007669"/>
    <property type="project" value="UniProtKB-SubCell"/>
</dbReference>
<evidence type="ECO:0000256" key="6">
    <source>
        <dbReference type="ARBA" id="ARBA00022989"/>
    </source>
</evidence>
<feature type="transmembrane region" description="Helical" evidence="10">
    <location>
        <begin position="105"/>
        <end position="125"/>
    </location>
</feature>
<comment type="function">
    <text evidence="10">Catalyzes a base-exchange reaction in which the polar head group of phosphatidylethanolamine (PE) is replaced by L-serine.</text>
</comment>
<evidence type="ECO:0000313" key="11">
    <source>
        <dbReference type="EMBL" id="KAG6765902.1"/>
    </source>
</evidence>
<keyword evidence="9 10" id="KW-1208">Phospholipid metabolism</keyword>
<comment type="catalytic activity">
    <reaction evidence="10">
        <text>a CDP-1,2-diacyl-sn-glycerol + L-serine = a 1,2-diacyl-sn-glycero-3-phospho-L-serine + CMP + H(+)</text>
        <dbReference type="Rhea" id="RHEA:16913"/>
        <dbReference type="ChEBI" id="CHEBI:15378"/>
        <dbReference type="ChEBI" id="CHEBI:33384"/>
        <dbReference type="ChEBI" id="CHEBI:57262"/>
        <dbReference type="ChEBI" id="CHEBI:58332"/>
        <dbReference type="ChEBI" id="CHEBI:60377"/>
        <dbReference type="EC" id="2.7.8.8"/>
    </reaction>
</comment>
<dbReference type="PANTHER" id="PTHR15362">
    <property type="entry name" value="PHOSPHATIDYLINOSITOL SYNTHASE"/>
    <property type="match status" value="1"/>
</dbReference>
<name>A0A8X7ZE37_POPTO</name>
<evidence type="ECO:0000256" key="2">
    <source>
        <dbReference type="ARBA" id="ARBA00005189"/>
    </source>
</evidence>
<comment type="pathway">
    <text evidence="10">Phospholipid metabolism; phosphatidylethanolamine biosynthesis; phosphatidylethanolamine from CDP-diacylglycerol: step 1/2.</text>
</comment>
<evidence type="ECO:0000313" key="12">
    <source>
        <dbReference type="Proteomes" id="UP000886885"/>
    </source>
</evidence>
<keyword evidence="3 10" id="KW-0808">Transferase</keyword>
<feature type="transmembrane region" description="Helical" evidence="10">
    <location>
        <begin position="80"/>
        <end position="99"/>
    </location>
</feature>
<feature type="transmembrane region" description="Helical" evidence="10">
    <location>
        <begin position="228"/>
        <end position="250"/>
    </location>
</feature>
<dbReference type="PANTHER" id="PTHR15362:SF36">
    <property type="entry name" value="CDP-DIACYLGLYCEROL--SERINE O-PHOSPHATIDYLTRANSFERASE"/>
    <property type="match status" value="1"/>
</dbReference>
<feature type="transmembrane region" description="Helical" evidence="10">
    <location>
        <begin position="306"/>
        <end position="325"/>
    </location>
</feature>
<dbReference type="EMBL" id="JAAWWB010000015">
    <property type="protein sequence ID" value="KAG6765902.1"/>
    <property type="molecule type" value="Genomic_DNA"/>
</dbReference>